<dbReference type="InterPro" id="IPR003789">
    <property type="entry name" value="Asn/Gln_tRNA_amidoTrase-B-like"/>
</dbReference>
<dbReference type="InterPro" id="IPR042184">
    <property type="entry name" value="YqeY/Aim41_N"/>
</dbReference>
<dbReference type="SUPFAM" id="SSF89095">
    <property type="entry name" value="GatB/YqeY motif"/>
    <property type="match status" value="1"/>
</dbReference>
<dbReference type="InterPro" id="IPR019004">
    <property type="entry name" value="YqeY/Aim41"/>
</dbReference>
<dbReference type="Proteomes" id="UP001500618">
    <property type="component" value="Unassembled WGS sequence"/>
</dbReference>
<comment type="caution">
    <text evidence="1">The sequence shown here is derived from an EMBL/GenBank/DDBJ whole genome shotgun (WGS) entry which is preliminary data.</text>
</comment>
<sequence>MSALKDRLSTDLTTAMKARDQLTTGTLRMVLSAVKTAEVAGKSARELTDDEVLAVLTAEAKKRREAAEIFDTRDRAELADQERRETTIIERYLPQQLTDEELTELVTAAITETGAAGPKAMGQVMKVVQPQVIGRADGGRVSAEVRRQLAS</sequence>
<name>A0ABP4U4Q2_9ACTN</name>
<gene>
    <name evidence="1" type="ORF">GCM10009765_55660</name>
</gene>
<dbReference type="Gene3D" id="1.10.1510.10">
    <property type="entry name" value="Uncharacterised protein YqeY/AIM41 PF09424, N-terminal domain"/>
    <property type="match status" value="1"/>
</dbReference>
<evidence type="ECO:0000313" key="1">
    <source>
        <dbReference type="EMBL" id="GAA1699137.1"/>
    </source>
</evidence>
<proteinExistence type="predicted"/>
<reference evidence="2" key="1">
    <citation type="journal article" date="2019" name="Int. J. Syst. Evol. Microbiol.">
        <title>The Global Catalogue of Microorganisms (GCM) 10K type strain sequencing project: providing services to taxonomists for standard genome sequencing and annotation.</title>
        <authorList>
            <consortium name="The Broad Institute Genomics Platform"/>
            <consortium name="The Broad Institute Genome Sequencing Center for Infectious Disease"/>
            <person name="Wu L."/>
            <person name="Ma J."/>
        </authorList>
    </citation>
    <scope>NUCLEOTIDE SEQUENCE [LARGE SCALE GENOMIC DNA]</scope>
    <source>
        <strain evidence="2">JCM 14718</strain>
    </source>
</reference>
<accession>A0ABP4U4Q2</accession>
<evidence type="ECO:0000313" key="2">
    <source>
        <dbReference type="Proteomes" id="UP001500618"/>
    </source>
</evidence>
<protein>
    <submittedName>
        <fullName evidence="1">GatB/YqeY domain-containing protein</fullName>
    </submittedName>
</protein>
<keyword evidence="2" id="KW-1185">Reference proteome</keyword>
<dbReference type="InterPro" id="IPR023168">
    <property type="entry name" value="GatB_Yqey_C_2"/>
</dbReference>
<dbReference type="RefSeq" id="WP_344313347.1">
    <property type="nucleotide sequence ID" value="NZ_BAAANY010000022.1"/>
</dbReference>
<dbReference type="EMBL" id="BAAANY010000022">
    <property type="protein sequence ID" value="GAA1699137.1"/>
    <property type="molecule type" value="Genomic_DNA"/>
</dbReference>
<dbReference type="PANTHER" id="PTHR28055:SF1">
    <property type="entry name" value="ALTERED INHERITANCE OF MITOCHONDRIA PROTEIN 41, MITOCHONDRIAL"/>
    <property type="match status" value="1"/>
</dbReference>
<organism evidence="1 2">
    <name type="scientific">Fodinicola feengrottensis</name>
    <dbReference type="NCBI Taxonomy" id="435914"/>
    <lineage>
        <taxon>Bacteria</taxon>
        <taxon>Bacillati</taxon>
        <taxon>Actinomycetota</taxon>
        <taxon>Actinomycetes</taxon>
        <taxon>Mycobacteriales</taxon>
        <taxon>Fodinicola</taxon>
    </lineage>
</organism>
<dbReference type="Gene3D" id="1.10.10.410">
    <property type="match status" value="1"/>
</dbReference>
<dbReference type="Pfam" id="PF09424">
    <property type="entry name" value="YqeY"/>
    <property type="match status" value="1"/>
</dbReference>
<dbReference type="PANTHER" id="PTHR28055">
    <property type="entry name" value="ALTERED INHERITANCE OF MITOCHONDRIA PROTEIN 41, MITOCHONDRIAL"/>
    <property type="match status" value="1"/>
</dbReference>